<feature type="region of interest" description="Disordered" evidence="1">
    <location>
        <begin position="241"/>
        <end position="278"/>
    </location>
</feature>
<evidence type="ECO:0000256" key="1">
    <source>
        <dbReference type="SAM" id="MobiDB-lite"/>
    </source>
</evidence>
<reference evidence="2 3" key="1">
    <citation type="submission" date="2019-05" db="EMBL/GenBank/DDBJ databases">
        <title>Streptomyces marianii sp. nov., a novel marine actinomycete from southern coast of India.</title>
        <authorList>
            <person name="Iniyan A.M."/>
            <person name="Wink J."/>
            <person name="Ramprasad E."/>
            <person name="Ramana C.V."/>
            <person name="Bunk B."/>
            <person name="Sproer C."/>
            <person name="Joseph F.-J.R.S."/>
            <person name="Vincent S.G.P."/>
        </authorList>
    </citation>
    <scope>NUCLEOTIDE SEQUENCE [LARGE SCALE GENOMIC DNA]</scope>
    <source>
        <strain evidence="2 3">ICN19</strain>
    </source>
</reference>
<dbReference type="EMBL" id="VAWE01000001">
    <property type="protein sequence ID" value="TLQ45029.1"/>
    <property type="molecule type" value="Genomic_DNA"/>
</dbReference>
<feature type="region of interest" description="Disordered" evidence="1">
    <location>
        <begin position="1"/>
        <end position="25"/>
    </location>
</feature>
<proteinExistence type="predicted"/>
<accession>A0A5R9E839</accession>
<protein>
    <submittedName>
        <fullName evidence="2">Uncharacterized protein</fullName>
    </submittedName>
</protein>
<feature type="region of interest" description="Disordered" evidence="1">
    <location>
        <begin position="71"/>
        <end position="187"/>
    </location>
</feature>
<dbReference type="AlphaFoldDB" id="A0A5R9E839"/>
<name>A0A5R9E839_9ACTN</name>
<comment type="caution">
    <text evidence="2">The sequence shown here is derived from an EMBL/GenBank/DDBJ whole genome shotgun (WGS) entry which is preliminary data.</text>
</comment>
<feature type="compositionally biased region" description="Low complexity" evidence="1">
    <location>
        <begin position="241"/>
        <end position="251"/>
    </location>
</feature>
<feature type="compositionally biased region" description="Gly residues" evidence="1">
    <location>
        <begin position="1"/>
        <end position="22"/>
    </location>
</feature>
<feature type="compositionally biased region" description="Basic residues" evidence="1">
    <location>
        <begin position="172"/>
        <end position="187"/>
    </location>
</feature>
<organism evidence="2 3">
    <name type="scientific">Streptomyces marianii</name>
    <dbReference type="NCBI Taxonomy" id="1817406"/>
    <lineage>
        <taxon>Bacteria</taxon>
        <taxon>Bacillati</taxon>
        <taxon>Actinomycetota</taxon>
        <taxon>Actinomycetes</taxon>
        <taxon>Kitasatosporales</taxon>
        <taxon>Streptomycetaceae</taxon>
        <taxon>Streptomyces</taxon>
    </lineage>
</organism>
<keyword evidence="3" id="KW-1185">Reference proteome</keyword>
<sequence>MGGGRGARATGPGRGRCGGGSGRGRRCGRRVPCFAAALENAGRWVVVAGRGRRARGAVGAVAGPAGGGSAVGGCPGRGDGWRRGPRPAAPTGATARTRGRAGTGGGHGRPVRGRAYRPRERPSRTITGTSTPGAPVHAKPQHPLAPRPRGRGGAHGGAGGGTSLRGDEYGRGHRRHGRGRSAAGRRGRVRCGGTVGCCDSAGRRCCVCRGGSAGRRGWAHRCGPAGRCASERCGGRRRCGSAGRCAPARCGRSARHRGEAGRGPGRRAPGSRLRRRLR</sequence>
<feature type="compositionally biased region" description="Gly residues" evidence="1">
    <location>
        <begin position="151"/>
        <end position="163"/>
    </location>
</feature>
<evidence type="ECO:0000313" key="2">
    <source>
        <dbReference type="EMBL" id="TLQ45029.1"/>
    </source>
</evidence>
<dbReference type="Proteomes" id="UP000305921">
    <property type="component" value="Unassembled WGS sequence"/>
</dbReference>
<evidence type="ECO:0000313" key="3">
    <source>
        <dbReference type="Proteomes" id="UP000305921"/>
    </source>
</evidence>
<gene>
    <name evidence="2" type="ORF">FEF34_19980</name>
</gene>